<keyword evidence="2" id="KW-0808">Transferase</keyword>
<protein>
    <submittedName>
        <fullName evidence="2">GNAT family N-acetyltransferase</fullName>
        <ecNumber evidence="2">2.3.-.-</ecNumber>
    </submittedName>
</protein>
<dbReference type="Proteomes" id="UP001597459">
    <property type="component" value="Unassembled WGS sequence"/>
</dbReference>
<sequence length="126" mass="14750">MDIVLRKYTSSRDYDALRTLIKSEGEEWKTYLLPKYRLALEHSITYVAYTHNQLCGYIRALDDTGFYVWVVDLLVTKRYRGNAIGKKLLESIRTAFPDQEVFVMSDADSYYTTLGYHREGSLFKVI</sequence>
<evidence type="ECO:0000313" key="3">
    <source>
        <dbReference type="Proteomes" id="UP001597459"/>
    </source>
</evidence>
<name>A0ABW5N6P5_9FLAO</name>
<dbReference type="InterPro" id="IPR016181">
    <property type="entry name" value="Acyl_CoA_acyltransferase"/>
</dbReference>
<dbReference type="SUPFAM" id="SSF55729">
    <property type="entry name" value="Acyl-CoA N-acyltransferases (Nat)"/>
    <property type="match status" value="1"/>
</dbReference>
<dbReference type="PROSITE" id="PS51186">
    <property type="entry name" value="GNAT"/>
    <property type="match status" value="1"/>
</dbReference>
<dbReference type="Gene3D" id="3.40.630.30">
    <property type="match status" value="1"/>
</dbReference>
<accession>A0ABW5N6P5</accession>
<dbReference type="RefSeq" id="WP_176029355.1">
    <property type="nucleotide sequence ID" value="NZ_JBHSJV010000001.1"/>
</dbReference>
<dbReference type="CDD" id="cd04301">
    <property type="entry name" value="NAT_SF"/>
    <property type="match status" value="1"/>
</dbReference>
<gene>
    <name evidence="2" type="ORF">ACFSTE_03135</name>
</gene>
<dbReference type="EC" id="2.3.-.-" evidence="2"/>
<reference evidence="3" key="1">
    <citation type="journal article" date="2019" name="Int. J. Syst. Evol. Microbiol.">
        <title>The Global Catalogue of Microorganisms (GCM) 10K type strain sequencing project: providing services to taxonomists for standard genome sequencing and annotation.</title>
        <authorList>
            <consortium name="The Broad Institute Genomics Platform"/>
            <consortium name="The Broad Institute Genome Sequencing Center for Infectious Disease"/>
            <person name="Wu L."/>
            <person name="Ma J."/>
        </authorList>
    </citation>
    <scope>NUCLEOTIDE SEQUENCE [LARGE SCALE GENOMIC DNA]</scope>
    <source>
        <strain evidence="3">KCTC 42423</strain>
    </source>
</reference>
<dbReference type="EMBL" id="JBHULX010000002">
    <property type="protein sequence ID" value="MFD2589809.1"/>
    <property type="molecule type" value="Genomic_DNA"/>
</dbReference>
<dbReference type="Pfam" id="PF13508">
    <property type="entry name" value="Acetyltransf_7"/>
    <property type="match status" value="1"/>
</dbReference>
<feature type="domain" description="N-acetyltransferase" evidence="1">
    <location>
        <begin position="3"/>
        <end position="126"/>
    </location>
</feature>
<keyword evidence="3" id="KW-1185">Reference proteome</keyword>
<evidence type="ECO:0000313" key="2">
    <source>
        <dbReference type="EMBL" id="MFD2589809.1"/>
    </source>
</evidence>
<organism evidence="2 3">
    <name type="scientific">Aquimarina hainanensis</name>
    <dbReference type="NCBI Taxonomy" id="1578017"/>
    <lineage>
        <taxon>Bacteria</taxon>
        <taxon>Pseudomonadati</taxon>
        <taxon>Bacteroidota</taxon>
        <taxon>Flavobacteriia</taxon>
        <taxon>Flavobacteriales</taxon>
        <taxon>Flavobacteriaceae</taxon>
        <taxon>Aquimarina</taxon>
    </lineage>
</organism>
<dbReference type="GO" id="GO:0016746">
    <property type="term" value="F:acyltransferase activity"/>
    <property type="evidence" value="ECO:0007669"/>
    <property type="project" value="UniProtKB-KW"/>
</dbReference>
<evidence type="ECO:0000259" key="1">
    <source>
        <dbReference type="PROSITE" id="PS51186"/>
    </source>
</evidence>
<proteinExistence type="predicted"/>
<comment type="caution">
    <text evidence="2">The sequence shown here is derived from an EMBL/GenBank/DDBJ whole genome shotgun (WGS) entry which is preliminary data.</text>
</comment>
<keyword evidence="2" id="KW-0012">Acyltransferase</keyword>
<dbReference type="InterPro" id="IPR000182">
    <property type="entry name" value="GNAT_dom"/>
</dbReference>